<feature type="compositionally biased region" description="Pro residues" evidence="1">
    <location>
        <begin position="474"/>
        <end position="498"/>
    </location>
</feature>
<keyword evidence="3" id="KW-1185">Reference proteome</keyword>
<dbReference type="EMBL" id="WNTK01000004">
    <property type="protein sequence ID" value="KAG9485515.1"/>
    <property type="molecule type" value="Genomic_DNA"/>
</dbReference>
<feature type="compositionally biased region" description="Low complexity" evidence="1">
    <location>
        <begin position="45"/>
        <end position="54"/>
    </location>
</feature>
<protein>
    <submittedName>
        <fullName evidence="2">Uncharacterized protein</fullName>
    </submittedName>
</protein>
<sequence length="1159" mass="127049">MCSSAGDLHLVNYYNDDFEEIPAPPSMPPPPPPNMAPPPPPKKSPPSSAISSPSSPSPPDFIPPIPNSSAPRPPSFLVNQFAGPTAEQQQTNVAKWKSEIALNAVSKDSPMTLPNRLSLNPAAFQYTQGQANFDMEPRSTLPKSFKIPPPAPTRTSSIQPQEPLNIGYKDPPQSPVPSSFNPTFQAKLFAARQGEQSLDTLNKRKSVLIMEDLPDFMENSDQRIEKSANVTDSVGSKAVSSLKDSTNVQNPKVELKKQIPQVELKKQIKTEDAVNNKMEPASIFQENQPYELTSVPVKHEEEQKDSQNGTERNTLTRKHGFIQEVHPTSKPTVKIISLKPIISELSLLNPNGSKQDSIPRKETDILSQELTKMDNEVKPKPEKSLENVKECPPSPPLMAPPPPPTLIVLPNQQSITPLPLPVQNGAPQKTSSVINSTAQPPAPLFNPATVTLMTSPALSPKPKTITVTPKPQALVPPPPKAPPAPPPPIAPPAPPPLPSTVGPSSSVPLLEALQAKQQTLRNIPKSIEVRPAQKSAISGIGDEQKIRVGKIKSELEALFSPKKDEGGEKLKKPCPDPEVNKNSNGNLSHSKGGENKLVNSLMLKVPLLPAKFDKDDDDVDSDNSEWMPKSNNMDIPLPEPDYLPKSPILKTEKSTYSEVQNKIPKATLEISVPPSPLASSQDTDTADVMESSIPTYKPHRKTKVSTESSIFDELPVVTSKPEADVGMNLYSIPQRTETATSELSMKEEPLASQAKSSIKFSTTGEKVEANSPMALLMAAQKRAQKAKSLERPNLPKISVTNGVVTSSSASPYTERKVNTFVVVPNKDNVGQFTEEVTSFTSNSSHGSDSTSIPSAWRDAEPQYSGIRRTFDRNFENSVDQSSTPYVYNSPAVLESTTDRHEEYLEPKTIVNDHISTTVPNSTESSTFNLSSFPSPFPKSKMMSYEMEYGIIPPPEEFMNSPVGSNSNLNSIPQEDRSYNFDYNASHQFDVIPNYNRNNSVIQPFASLSTSSNSGFSNYNDNYSMAAQDSQRGSLIKKRLYMPEPESSRNYGLNTSSMRSSTMPLSYSSMHAQSSLNMVPDSWRSNTMSRFIPQGRRVSSENASRMVPSMMDMKYRSQNSDFSLETSSARSQSKHQQGMTFTVRPGTRQPISQTYQGGYL</sequence>
<dbReference type="PANTHER" id="PTHR35077:SF2">
    <property type="entry name" value="SIMILAR TO AI661453 PROTEIN"/>
    <property type="match status" value="1"/>
</dbReference>
<evidence type="ECO:0000313" key="2">
    <source>
        <dbReference type="EMBL" id="KAG9485515.1"/>
    </source>
</evidence>
<feature type="region of interest" description="Disordered" evidence="1">
    <location>
        <begin position="837"/>
        <end position="856"/>
    </location>
</feature>
<dbReference type="OrthoDB" id="9945848at2759"/>
<feature type="region of interest" description="Disordered" evidence="1">
    <location>
        <begin position="1118"/>
        <end position="1159"/>
    </location>
</feature>
<feature type="compositionally biased region" description="Polar residues" evidence="1">
    <location>
        <begin position="1118"/>
        <end position="1139"/>
    </location>
</feature>
<feature type="region of interest" description="Disordered" evidence="1">
    <location>
        <begin position="296"/>
        <end position="315"/>
    </location>
</feature>
<feature type="compositionally biased region" description="Low complexity" evidence="1">
    <location>
        <begin position="460"/>
        <end position="473"/>
    </location>
</feature>
<feature type="compositionally biased region" description="Polar residues" evidence="1">
    <location>
        <begin position="1148"/>
        <end position="1159"/>
    </location>
</feature>
<feature type="compositionally biased region" description="Pro residues" evidence="1">
    <location>
        <begin position="22"/>
        <end position="44"/>
    </location>
</feature>
<name>A0A8J6FEF8_ELECQ</name>
<proteinExistence type="predicted"/>
<comment type="caution">
    <text evidence="2">The sequence shown here is derived from an EMBL/GenBank/DDBJ whole genome shotgun (WGS) entry which is preliminary data.</text>
</comment>
<dbReference type="AlphaFoldDB" id="A0A8J6FEF8"/>
<gene>
    <name evidence="2" type="ORF">GDO78_008540</name>
</gene>
<dbReference type="Proteomes" id="UP000770717">
    <property type="component" value="Unassembled WGS sequence"/>
</dbReference>
<evidence type="ECO:0000256" key="1">
    <source>
        <dbReference type="SAM" id="MobiDB-lite"/>
    </source>
</evidence>
<feature type="compositionally biased region" description="Pro residues" evidence="1">
    <location>
        <begin position="55"/>
        <end position="74"/>
    </location>
</feature>
<feature type="compositionally biased region" description="Basic and acidic residues" evidence="1">
    <location>
        <begin position="559"/>
        <end position="579"/>
    </location>
</feature>
<feature type="region of interest" description="Disordered" evidence="1">
    <location>
        <begin position="16"/>
        <end position="93"/>
    </location>
</feature>
<feature type="region of interest" description="Disordered" evidence="1">
    <location>
        <begin position="455"/>
        <end position="508"/>
    </location>
</feature>
<feature type="region of interest" description="Disordered" evidence="1">
    <location>
        <begin position="134"/>
        <end position="161"/>
    </location>
</feature>
<dbReference type="PANTHER" id="PTHR35077">
    <property type="entry name" value="SIMILAR TO AI661453 PROTEIN"/>
    <property type="match status" value="1"/>
</dbReference>
<feature type="compositionally biased region" description="Basic and acidic residues" evidence="1">
    <location>
        <begin position="375"/>
        <end position="389"/>
    </location>
</feature>
<feature type="region of interest" description="Disordered" evidence="1">
    <location>
        <begin position="611"/>
        <end position="647"/>
    </location>
</feature>
<feature type="compositionally biased region" description="Polar residues" evidence="1">
    <location>
        <begin position="580"/>
        <end position="589"/>
    </location>
</feature>
<feature type="compositionally biased region" description="Low complexity" evidence="1">
    <location>
        <begin position="499"/>
        <end position="508"/>
    </location>
</feature>
<reference evidence="2" key="1">
    <citation type="thesis" date="2020" institute="ProQuest LLC" country="789 East Eisenhower Parkway, Ann Arbor, MI, USA">
        <title>Comparative Genomics and Chromosome Evolution.</title>
        <authorList>
            <person name="Mudd A.B."/>
        </authorList>
    </citation>
    <scope>NUCLEOTIDE SEQUENCE</scope>
    <source>
        <strain evidence="2">HN-11 Male</strain>
        <tissue evidence="2">Kidney and liver</tissue>
    </source>
</reference>
<feature type="compositionally biased region" description="Low complexity" evidence="1">
    <location>
        <begin position="837"/>
        <end position="851"/>
    </location>
</feature>
<feature type="region of interest" description="Disordered" evidence="1">
    <location>
        <begin position="559"/>
        <end position="594"/>
    </location>
</feature>
<organism evidence="2 3">
    <name type="scientific">Eleutherodactylus coqui</name>
    <name type="common">Puerto Rican coqui</name>
    <dbReference type="NCBI Taxonomy" id="57060"/>
    <lineage>
        <taxon>Eukaryota</taxon>
        <taxon>Metazoa</taxon>
        <taxon>Chordata</taxon>
        <taxon>Craniata</taxon>
        <taxon>Vertebrata</taxon>
        <taxon>Euteleostomi</taxon>
        <taxon>Amphibia</taxon>
        <taxon>Batrachia</taxon>
        <taxon>Anura</taxon>
        <taxon>Neobatrachia</taxon>
        <taxon>Hyloidea</taxon>
        <taxon>Eleutherodactylidae</taxon>
        <taxon>Eleutherodactylinae</taxon>
        <taxon>Eleutherodactylus</taxon>
        <taxon>Eleutherodactylus</taxon>
    </lineage>
</organism>
<evidence type="ECO:0000313" key="3">
    <source>
        <dbReference type="Proteomes" id="UP000770717"/>
    </source>
</evidence>
<feature type="region of interest" description="Disordered" evidence="1">
    <location>
        <begin position="667"/>
        <end position="705"/>
    </location>
</feature>
<accession>A0A8J6FEF8</accession>
<feature type="compositionally biased region" description="Pro residues" evidence="1">
    <location>
        <begin position="392"/>
        <end position="405"/>
    </location>
</feature>
<feature type="region of interest" description="Disordered" evidence="1">
    <location>
        <begin position="375"/>
        <end position="410"/>
    </location>
</feature>